<dbReference type="RefSeq" id="WP_274690075.1">
    <property type="nucleotide sequence ID" value="NZ_JAPMOU010000023.1"/>
</dbReference>
<reference evidence="1 2" key="1">
    <citation type="submission" date="2022-11" db="EMBL/GenBank/DDBJ databases">
        <title>Spartinivicinus poritis sp. nov., isolated from scleractinian coral Porites lutea.</title>
        <authorList>
            <person name="Zhang G."/>
            <person name="Cai L."/>
            <person name="Wei Q."/>
        </authorList>
    </citation>
    <scope>NUCLEOTIDE SEQUENCE [LARGE SCALE GENOMIC DNA]</scope>
    <source>
        <strain evidence="1 2">A2-2</strain>
    </source>
</reference>
<accession>A0ABT5UC24</accession>
<name>A0ABT5UC24_9GAMM</name>
<comment type="caution">
    <text evidence="1">The sequence shown here is derived from an EMBL/GenBank/DDBJ whole genome shotgun (WGS) entry which is preliminary data.</text>
</comment>
<proteinExistence type="predicted"/>
<gene>
    <name evidence="1" type="ORF">ORQ98_17435</name>
</gene>
<sequence length="285" mass="33126">MINTIVTPYAFANNIRWRHSIYQGEIYKLPASQVSTELVNAIQQLLLKTFAINELNFNNLVNIHNVLSEADFFAAMKLIRRELFEQPKYTELLSKYLLNLGFKQGEVAFEPLRLRAIRHNGHLTERAKAVYYAHRDTWYGHAQSVIVGWIPLHNQAIHQTFEIYPDWFNRPVSNNSEVFDYNQWRSGNNDKIIGWQKKDTGLTAVYPETTAEVPLGRRIKFSCTQAETLLFSGAHYHQTLKQTRNLSRFSVDYRLIHLADEQQQLGAPNVDNRSRGSALQDYIRL</sequence>
<protein>
    <submittedName>
        <fullName evidence="1">Uncharacterized protein</fullName>
    </submittedName>
</protein>
<evidence type="ECO:0000313" key="2">
    <source>
        <dbReference type="Proteomes" id="UP001528823"/>
    </source>
</evidence>
<evidence type="ECO:0000313" key="1">
    <source>
        <dbReference type="EMBL" id="MDE1463740.1"/>
    </source>
</evidence>
<dbReference type="Proteomes" id="UP001528823">
    <property type="component" value="Unassembled WGS sequence"/>
</dbReference>
<dbReference type="EMBL" id="JAPMOU010000023">
    <property type="protein sequence ID" value="MDE1463740.1"/>
    <property type="molecule type" value="Genomic_DNA"/>
</dbReference>
<organism evidence="1 2">
    <name type="scientific">Spartinivicinus poritis</name>
    <dbReference type="NCBI Taxonomy" id="2994640"/>
    <lineage>
        <taxon>Bacteria</taxon>
        <taxon>Pseudomonadati</taxon>
        <taxon>Pseudomonadota</taxon>
        <taxon>Gammaproteobacteria</taxon>
        <taxon>Oceanospirillales</taxon>
        <taxon>Zooshikellaceae</taxon>
        <taxon>Spartinivicinus</taxon>
    </lineage>
</organism>
<keyword evidence="2" id="KW-1185">Reference proteome</keyword>